<evidence type="ECO:0000313" key="2">
    <source>
        <dbReference type="EMBL" id="NOI80868.1"/>
    </source>
</evidence>
<accession>A0AAE5GPS6</accession>
<dbReference type="Pfam" id="PF11153">
    <property type="entry name" value="DUF2931"/>
    <property type="match status" value="1"/>
</dbReference>
<protein>
    <submittedName>
        <fullName evidence="2">DUF2931 family protein</fullName>
    </submittedName>
</protein>
<evidence type="ECO:0000256" key="1">
    <source>
        <dbReference type="SAM" id="SignalP"/>
    </source>
</evidence>
<name>A0AAE5GPS6_9VIBR</name>
<dbReference type="RefSeq" id="WP_171321569.1">
    <property type="nucleotide sequence ID" value="NZ_VTXO01000002.1"/>
</dbReference>
<organism evidence="2 3">
    <name type="scientific">Vibrio tubiashii</name>
    <dbReference type="NCBI Taxonomy" id="29498"/>
    <lineage>
        <taxon>Bacteria</taxon>
        <taxon>Pseudomonadati</taxon>
        <taxon>Pseudomonadota</taxon>
        <taxon>Gammaproteobacteria</taxon>
        <taxon>Vibrionales</taxon>
        <taxon>Vibrionaceae</taxon>
        <taxon>Vibrio</taxon>
        <taxon>Vibrio oreintalis group</taxon>
    </lineage>
</organism>
<comment type="caution">
    <text evidence="2">The sequence shown here is derived from an EMBL/GenBank/DDBJ whole genome shotgun (WGS) entry which is preliminary data.</text>
</comment>
<feature type="signal peptide" evidence="1">
    <location>
        <begin position="1"/>
        <end position="20"/>
    </location>
</feature>
<proteinExistence type="predicted"/>
<dbReference type="AlphaFoldDB" id="A0AAE5GPS6"/>
<dbReference type="InterPro" id="IPR021326">
    <property type="entry name" value="DUF2931"/>
</dbReference>
<sequence length="238" mass="27157">MKQLMATLLLVVPVVSNAFAKVPSVPEDMPKWRIGYAMSSLYPAKVTEAYGINNTSDWTSFVHNDMHFMRRSELKRIRENIADYDGFGLVLGTPVTKISQVAGTQTLPDSVYLYWASISNQRFFTTKWDLSPDIKKMMSTKETYTRYDGVVRDCYRTDMIFGFLPNGNTKLWLRGCGEYKYITEITPDAELEADTFGNDADIYRANYSKRIAERSESAGAVLDPIPWDKVNKVYSDIN</sequence>
<dbReference type="EMBL" id="VTXO01000002">
    <property type="protein sequence ID" value="NOI80868.1"/>
    <property type="molecule type" value="Genomic_DNA"/>
</dbReference>
<evidence type="ECO:0000313" key="3">
    <source>
        <dbReference type="Proteomes" id="UP000572722"/>
    </source>
</evidence>
<reference evidence="2 3" key="1">
    <citation type="submission" date="2019-08" db="EMBL/GenBank/DDBJ databases">
        <title>Draft genome sequencing and comparative genomics of hatchery-associated Vibrios.</title>
        <authorList>
            <person name="Kehlet-Delgado H."/>
            <person name="Mueller R.S."/>
        </authorList>
    </citation>
    <scope>NUCLEOTIDE SEQUENCE [LARGE SCALE GENOMIC DNA]</scope>
    <source>
        <strain evidence="2 3">01-65-5-1</strain>
    </source>
</reference>
<dbReference type="Proteomes" id="UP000572722">
    <property type="component" value="Unassembled WGS sequence"/>
</dbReference>
<gene>
    <name evidence="2" type="ORF">F0237_09335</name>
</gene>
<keyword evidence="1" id="KW-0732">Signal</keyword>
<feature type="chain" id="PRO_5042075108" evidence="1">
    <location>
        <begin position="21"/>
        <end position="238"/>
    </location>
</feature>